<dbReference type="CDD" id="cd08662">
    <property type="entry name" value="M13"/>
    <property type="match status" value="1"/>
</dbReference>
<proteinExistence type="inferred from homology"/>
<dbReference type="InterPro" id="IPR024079">
    <property type="entry name" value="MetalloPept_cat_dom_sf"/>
</dbReference>
<accession>A0A9R1T8H0</accession>
<dbReference type="RefSeq" id="XP_011304795.1">
    <property type="nucleotide sequence ID" value="XM_011306493.1"/>
</dbReference>
<evidence type="ECO:0000256" key="9">
    <source>
        <dbReference type="SAM" id="SignalP"/>
    </source>
</evidence>
<dbReference type="InterPro" id="IPR042089">
    <property type="entry name" value="Peptidase_M13_dom_2"/>
</dbReference>
<comment type="similarity">
    <text evidence="3">Belongs to the peptidase M13 family.</text>
</comment>
<sequence>MFQSSRCNLLTLNIVLIFALIPLSQSLPVTPVVHNNPFLSGFSRTISLAAIANDLKGSLDESVNPCDDFYRFTCGHWNNRHPIQEGYLIWSNWDVIANEIKPKIQSLLNGNDSPTDNEAIRKARKVYRACMNGDKIEVEGVTPILLLLQKFGGWPLIMNPQAWKAKYLSWQNINTKMIMSLYIDPLFAIEVVPDMKNSSIHRIAISGPKTVIKKTEMSSIDSDPVIQAYKEYKRTVASVLLKGSPQPPGLTMAEQLEDLHDFEKKLIRITDGEYNVKQLDEWYNLMTIDEFQNFYDKAVMAQPTARIDWLQTIAEVFSLAPEIGIYGSEKIIVVGKSYFQRLAALLGRTSQATIVNYIMWKAIVDLTPFSSKALTDPLINFISHRIGADPLGDREDDCVAASQMAKAVSYAFVKKYSSTEMKQAVTDMVENIQEAMVRQIQQSSWLSNMTKQLASDKIYHMTKLISHPDDYTAESIDHYYKEFKATDSYLENELQKTHLMLVELLRSLGKSPEKRKWLVEPTIINAFYGQSANTMLVPAGILHAPLFDPNRPSLFNYAMMGSTIGHEVSHALDTEGRRYDQNGNAIRWWESAAINRYNYNAQCFADQYSNFKLYDSSKGGVYLNGNLTLEENIADSTGLAITFNAYKNFRQKNGIPAEKIYGLERFTDDQLFFMAFGNLWCSSEDENYLKKYGNTDEHSPAKQRVNGAVSNNPRFAAAFNCPANSEMNPPNKCSMWTS</sequence>
<dbReference type="OrthoDB" id="6475849at2759"/>
<evidence type="ECO:0000256" key="1">
    <source>
        <dbReference type="ARBA" id="ARBA00001947"/>
    </source>
</evidence>
<gene>
    <name evidence="13" type="primary">LOC105267556</name>
</gene>
<evidence type="ECO:0000256" key="3">
    <source>
        <dbReference type="ARBA" id="ARBA00007357"/>
    </source>
</evidence>
<dbReference type="PANTHER" id="PTHR11733">
    <property type="entry name" value="ZINC METALLOPROTEASE FAMILY M13 NEPRILYSIN-RELATED"/>
    <property type="match status" value="1"/>
</dbReference>
<keyword evidence="8" id="KW-0482">Metalloprotease</keyword>
<comment type="cofactor">
    <cofactor evidence="1">
        <name>Zn(2+)</name>
        <dbReference type="ChEBI" id="CHEBI:29105"/>
    </cofactor>
</comment>
<keyword evidence="7" id="KW-0862">Zinc</keyword>
<evidence type="ECO:0000256" key="7">
    <source>
        <dbReference type="ARBA" id="ARBA00022833"/>
    </source>
</evidence>
<feature type="domain" description="Peptidase M13 N-terminal" evidence="11">
    <location>
        <begin position="65"/>
        <end position="468"/>
    </location>
</feature>
<dbReference type="PRINTS" id="PR00786">
    <property type="entry name" value="NEPRILYSIN"/>
</dbReference>
<evidence type="ECO:0000313" key="13">
    <source>
        <dbReference type="RefSeq" id="XP_011304795.1"/>
    </source>
</evidence>
<dbReference type="InterPro" id="IPR000718">
    <property type="entry name" value="Peptidase_M13"/>
</dbReference>
<dbReference type="Gene3D" id="3.40.390.10">
    <property type="entry name" value="Collagenase (Catalytic Domain)"/>
    <property type="match status" value="1"/>
</dbReference>
<keyword evidence="4" id="KW-0645">Protease</keyword>
<keyword evidence="5" id="KW-0479">Metal-binding</keyword>
<dbReference type="Pfam" id="PF05649">
    <property type="entry name" value="Peptidase_M13_N"/>
    <property type="match status" value="1"/>
</dbReference>
<organism evidence="12 13">
    <name type="scientific">Fopius arisanus</name>
    <dbReference type="NCBI Taxonomy" id="64838"/>
    <lineage>
        <taxon>Eukaryota</taxon>
        <taxon>Metazoa</taxon>
        <taxon>Ecdysozoa</taxon>
        <taxon>Arthropoda</taxon>
        <taxon>Hexapoda</taxon>
        <taxon>Insecta</taxon>
        <taxon>Pterygota</taxon>
        <taxon>Neoptera</taxon>
        <taxon>Endopterygota</taxon>
        <taxon>Hymenoptera</taxon>
        <taxon>Apocrita</taxon>
        <taxon>Ichneumonoidea</taxon>
        <taxon>Braconidae</taxon>
        <taxon>Opiinae</taxon>
        <taxon>Fopius</taxon>
    </lineage>
</organism>
<dbReference type="Pfam" id="PF01431">
    <property type="entry name" value="Peptidase_M13"/>
    <property type="match status" value="1"/>
</dbReference>
<dbReference type="Proteomes" id="UP000694866">
    <property type="component" value="Unplaced"/>
</dbReference>
<dbReference type="AlphaFoldDB" id="A0A9R1T8H0"/>
<dbReference type="GO" id="GO:0004222">
    <property type="term" value="F:metalloendopeptidase activity"/>
    <property type="evidence" value="ECO:0007669"/>
    <property type="project" value="InterPro"/>
</dbReference>
<evidence type="ECO:0000256" key="4">
    <source>
        <dbReference type="ARBA" id="ARBA00022670"/>
    </source>
</evidence>
<evidence type="ECO:0000256" key="2">
    <source>
        <dbReference type="ARBA" id="ARBA00004401"/>
    </source>
</evidence>
<dbReference type="GO" id="GO:0016485">
    <property type="term" value="P:protein processing"/>
    <property type="evidence" value="ECO:0007669"/>
    <property type="project" value="TreeGrafter"/>
</dbReference>
<evidence type="ECO:0000256" key="6">
    <source>
        <dbReference type="ARBA" id="ARBA00022801"/>
    </source>
</evidence>
<feature type="domain" description="Peptidase M13 C-terminal" evidence="10">
    <location>
        <begin position="525"/>
        <end position="734"/>
    </location>
</feature>
<keyword evidence="9" id="KW-0732">Signal</keyword>
<dbReference type="KEGG" id="fas:105267556"/>
<reference evidence="13" key="1">
    <citation type="submission" date="2025-08" db="UniProtKB">
        <authorList>
            <consortium name="RefSeq"/>
        </authorList>
    </citation>
    <scope>IDENTIFICATION</scope>
    <source>
        <strain evidence="13">USDA-PBARC FA_bdor</strain>
        <tissue evidence="13">Whole organism</tissue>
    </source>
</reference>
<name>A0A9R1T8H0_9HYME</name>
<evidence type="ECO:0000313" key="12">
    <source>
        <dbReference type="Proteomes" id="UP000694866"/>
    </source>
</evidence>
<dbReference type="SUPFAM" id="SSF55486">
    <property type="entry name" value="Metalloproteases ('zincins'), catalytic domain"/>
    <property type="match status" value="1"/>
</dbReference>
<dbReference type="InterPro" id="IPR018497">
    <property type="entry name" value="Peptidase_M13_C"/>
</dbReference>
<dbReference type="PANTHER" id="PTHR11733:SF208">
    <property type="entry name" value="PEPTIDASE M13 C-TERMINAL DOMAIN-CONTAINING PROTEIN"/>
    <property type="match status" value="1"/>
</dbReference>
<dbReference type="InterPro" id="IPR008753">
    <property type="entry name" value="Peptidase_M13_N"/>
</dbReference>
<comment type="subcellular location">
    <subcellularLocation>
        <location evidence="2">Cell membrane</location>
        <topology evidence="2">Single-pass type II membrane protein</topology>
    </subcellularLocation>
</comment>
<protein>
    <submittedName>
        <fullName evidence="13">Endothelin-converting enzyme 1 isoform X1</fullName>
    </submittedName>
</protein>
<dbReference type="GO" id="GO:0005886">
    <property type="term" value="C:plasma membrane"/>
    <property type="evidence" value="ECO:0007669"/>
    <property type="project" value="UniProtKB-SubCell"/>
</dbReference>
<keyword evidence="12" id="KW-1185">Reference proteome</keyword>
<dbReference type="GO" id="GO:0046872">
    <property type="term" value="F:metal ion binding"/>
    <property type="evidence" value="ECO:0007669"/>
    <property type="project" value="UniProtKB-KW"/>
</dbReference>
<feature type="chain" id="PRO_5040365206" evidence="9">
    <location>
        <begin position="27"/>
        <end position="738"/>
    </location>
</feature>
<feature type="signal peptide" evidence="9">
    <location>
        <begin position="1"/>
        <end position="26"/>
    </location>
</feature>
<evidence type="ECO:0000259" key="10">
    <source>
        <dbReference type="Pfam" id="PF01431"/>
    </source>
</evidence>
<evidence type="ECO:0000259" key="11">
    <source>
        <dbReference type="Pfam" id="PF05649"/>
    </source>
</evidence>
<dbReference type="Gene3D" id="1.10.1380.10">
    <property type="entry name" value="Neutral endopeptidase , domain2"/>
    <property type="match status" value="1"/>
</dbReference>
<keyword evidence="6" id="KW-0378">Hydrolase</keyword>
<dbReference type="GeneID" id="105267556"/>
<dbReference type="PROSITE" id="PS51885">
    <property type="entry name" value="NEPRILYSIN"/>
    <property type="match status" value="1"/>
</dbReference>
<evidence type="ECO:0000256" key="8">
    <source>
        <dbReference type="ARBA" id="ARBA00023049"/>
    </source>
</evidence>
<evidence type="ECO:0000256" key="5">
    <source>
        <dbReference type="ARBA" id="ARBA00022723"/>
    </source>
</evidence>